<dbReference type="Proteomes" id="UP000663846">
    <property type="component" value="Unassembled WGS sequence"/>
</dbReference>
<feature type="compositionally biased region" description="Polar residues" evidence="1">
    <location>
        <begin position="66"/>
        <end position="78"/>
    </location>
</feature>
<evidence type="ECO:0000256" key="1">
    <source>
        <dbReference type="SAM" id="MobiDB-lite"/>
    </source>
</evidence>
<dbReference type="GO" id="GO:0051010">
    <property type="term" value="F:microtubule plus-end binding"/>
    <property type="evidence" value="ECO:0007669"/>
    <property type="project" value="TreeGrafter"/>
</dbReference>
<feature type="region of interest" description="Disordered" evidence="1">
    <location>
        <begin position="57"/>
        <end position="78"/>
    </location>
</feature>
<comment type="caution">
    <text evidence="2">The sequence shown here is derived from an EMBL/GenBank/DDBJ whole genome shotgun (WGS) entry which is preliminary data.</text>
</comment>
<dbReference type="GO" id="GO:0042729">
    <property type="term" value="C:DASH complex"/>
    <property type="evidence" value="ECO:0007669"/>
    <property type="project" value="TreeGrafter"/>
</dbReference>
<proteinExistence type="predicted"/>
<protein>
    <submittedName>
        <fullName evidence="2">Uncharacterized protein</fullName>
    </submittedName>
</protein>
<organism evidence="2 3">
    <name type="scientific">Rhizoctonia solani</name>
    <dbReference type="NCBI Taxonomy" id="456999"/>
    <lineage>
        <taxon>Eukaryota</taxon>
        <taxon>Fungi</taxon>
        <taxon>Dikarya</taxon>
        <taxon>Basidiomycota</taxon>
        <taxon>Agaricomycotina</taxon>
        <taxon>Agaricomycetes</taxon>
        <taxon>Cantharellales</taxon>
        <taxon>Ceratobasidiaceae</taxon>
        <taxon>Rhizoctonia</taxon>
    </lineage>
</organism>
<evidence type="ECO:0000313" key="2">
    <source>
        <dbReference type="EMBL" id="CAE6426246.1"/>
    </source>
</evidence>
<dbReference type="PANTHER" id="PTHR28289">
    <property type="entry name" value="DASH COMPLEX SUBUNIT HSK3"/>
    <property type="match status" value="1"/>
</dbReference>
<dbReference type="EMBL" id="CAJMWS010000324">
    <property type="protein sequence ID" value="CAE6426246.1"/>
    <property type="molecule type" value="Genomic_DNA"/>
</dbReference>
<dbReference type="InterPro" id="IPR042332">
    <property type="entry name" value="Hsk3"/>
</dbReference>
<accession>A0A8H2XLT8</accession>
<dbReference type="AlphaFoldDB" id="A0A8H2XLT8"/>
<dbReference type="GO" id="GO:0008608">
    <property type="term" value="P:attachment of spindle microtubules to kinetochore"/>
    <property type="evidence" value="ECO:0007669"/>
    <property type="project" value="InterPro"/>
</dbReference>
<evidence type="ECO:0000313" key="3">
    <source>
        <dbReference type="Proteomes" id="UP000663846"/>
    </source>
</evidence>
<gene>
    <name evidence="2" type="ORF">RDB_LOCUS96522</name>
</gene>
<dbReference type="PANTHER" id="PTHR28289:SF1">
    <property type="entry name" value="DASH COMPLEX SUBUNIT HSK3"/>
    <property type="match status" value="1"/>
</dbReference>
<reference evidence="2" key="1">
    <citation type="submission" date="2021-01" db="EMBL/GenBank/DDBJ databases">
        <authorList>
            <person name="Kaushik A."/>
        </authorList>
    </citation>
    <scope>NUCLEOTIDE SEQUENCE</scope>
    <source>
        <strain evidence="2">AG1-1C</strain>
    </source>
</reference>
<sequence>MHSIKEKHYLQLARKMQNISNELTFLQNNMRVMNFQMGHMKQLGGLHTAQFMAASAIADEEPEVSDQGSSPSADNTIS</sequence>
<name>A0A8H2XLT8_9AGAM</name>